<protein>
    <recommendedName>
        <fullName evidence="1">Zinc knuckle CX2CX4HX4C domain-containing protein</fullName>
    </recommendedName>
</protein>
<dbReference type="InterPro" id="IPR025836">
    <property type="entry name" value="Zn_knuckle_CX2CX4HX4C"/>
</dbReference>
<evidence type="ECO:0000313" key="3">
    <source>
        <dbReference type="Proteomes" id="UP000290289"/>
    </source>
</evidence>
<reference evidence="2 3" key="1">
    <citation type="submission" date="2018-10" db="EMBL/GenBank/DDBJ databases">
        <title>A high-quality apple genome assembly.</title>
        <authorList>
            <person name="Hu J."/>
        </authorList>
    </citation>
    <scope>NUCLEOTIDE SEQUENCE [LARGE SCALE GENOMIC DNA]</scope>
    <source>
        <strain evidence="3">cv. HFTH1</strain>
        <tissue evidence="2">Young leaf</tissue>
    </source>
</reference>
<organism evidence="2 3">
    <name type="scientific">Malus domestica</name>
    <name type="common">Apple</name>
    <name type="synonym">Pyrus malus</name>
    <dbReference type="NCBI Taxonomy" id="3750"/>
    <lineage>
        <taxon>Eukaryota</taxon>
        <taxon>Viridiplantae</taxon>
        <taxon>Streptophyta</taxon>
        <taxon>Embryophyta</taxon>
        <taxon>Tracheophyta</taxon>
        <taxon>Spermatophyta</taxon>
        <taxon>Magnoliopsida</taxon>
        <taxon>eudicotyledons</taxon>
        <taxon>Gunneridae</taxon>
        <taxon>Pentapetalae</taxon>
        <taxon>rosids</taxon>
        <taxon>fabids</taxon>
        <taxon>Rosales</taxon>
        <taxon>Rosaceae</taxon>
        <taxon>Amygdaloideae</taxon>
        <taxon>Maleae</taxon>
        <taxon>Malus</taxon>
    </lineage>
</organism>
<keyword evidence="3" id="KW-1185">Reference proteome</keyword>
<accession>A0A498IZV6</accession>
<comment type="caution">
    <text evidence="2">The sequence shown here is derived from an EMBL/GenBank/DDBJ whole genome shotgun (WGS) entry which is preliminary data.</text>
</comment>
<dbReference type="STRING" id="3750.A0A498IZV6"/>
<dbReference type="Proteomes" id="UP000290289">
    <property type="component" value="Chromosome 10"/>
</dbReference>
<dbReference type="Pfam" id="PF14392">
    <property type="entry name" value="zf-CCHC_4"/>
    <property type="match status" value="1"/>
</dbReference>
<name>A0A498IZV6_MALDO</name>
<evidence type="ECO:0000313" key="2">
    <source>
        <dbReference type="EMBL" id="RXH87634.1"/>
    </source>
</evidence>
<dbReference type="AlphaFoldDB" id="A0A498IZV6"/>
<gene>
    <name evidence="2" type="ORF">DVH24_034534</name>
</gene>
<dbReference type="EMBL" id="RDQH01000336">
    <property type="protein sequence ID" value="RXH87634.1"/>
    <property type="molecule type" value="Genomic_DNA"/>
</dbReference>
<proteinExistence type="predicted"/>
<evidence type="ECO:0000259" key="1">
    <source>
        <dbReference type="Pfam" id="PF14392"/>
    </source>
</evidence>
<sequence>MIGKKNMEFLATKFGTSLSLSEKEKGGIKIEKKAVKGALLGFHYSVVVEVFSTKAVNENGIIDQFTSLWRGREGCQLGHSVGLDLVVDGACHGQWAEPFHLATMWVQLHNVSPLNMTEVIASTIGGLIGKVAEGANVEFPNDGMIWINFHYEGLPNYCLICGKVEHVTQWCKVEKLGEEASEDSLGGVDPHGRRAVEAEEKEHQRVEREKAFDASFIGLGGSITPETGMIVLENHPEKLIANGESTEVMQPSHNIDLNIPIVVEHDGFHDRTPEREGGMKRSREDDGTNLEVIEEDLTCAYKIPRFGRDQAEATYEGSPRS</sequence>
<feature type="domain" description="Zinc knuckle CX2CX4HX4C" evidence="1">
    <location>
        <begin position="136"/>
        <end position="172"/>
    </location>
</feature>